<dbReference type="Proteomes" id="UP000636110">
    <property type="component" value="Unassembled WGS sequence"/>
</dbReference>
<dbReference type="RefSeq" id="WP_182960598.1">
    <property type="nucleotide sequence ID" value="NZ_WNXC01000008.1"/>
</dbReference>
<evidence type="ECO:0000313" key="4">
    <source>
        <dbReference type="Proteomes" id="UP000636110"/>
    </source>
</evidence>
<name>A0ABR6F0M0_9SPHI</name>
<comment type="caution">
    <text evidence="3">The sequence shown here is derived from an EMBL/GenBank/DDBJ whole genome shotgun (WGS) entry which is preliminary data.</text>
</comment>
<evidence type="ECO:0000313" key="3">
    <source>
        <dbReference type="EMBL" id="MBB2151082.1"/>
    </source>
</evidence>
<gene>
    <name evidence="3" type="ORF">GM920_19450</name>
</gene>
<evidence type="ECO:0008006" key="5">
    <source>
        <dbReference type="Google" id="ProtNLM"/>
    </source>
</evidence>
<protein>
    <recommendedName>
        <fullName evidence="5">DUF748 domain-containing protein</fullName>
    </recommendedName>
</protein>
<keyword evidence="2" id="KW-1133">Transmembrane helix</keyword>
<organism evidence="3 4">
    <name type="scientific">Pedobacter gandavensis</name>
    <dbReference type="NCBI Taxonomy" id="2679963"/>
    <lineage>
        <taxon>Bacteria</taxon>
        <taxon>Pseudomonadati</taxon>
        <taxon>Bacteroidota</taxon>
        <taxon>Sphingobacteriia</taxon>
        <taxon>Sphingobacteriales</taxon>
        <taxon>Sphingobacteriaceae</taxon>
        <taxon>Pedobacter</taxon>
    </lineage>
</organism>
<evidence type="ECO:0000256" key="2">
    <source>
        <dbReference type="SAM" id="Phobius"/>
    </source>
</evidence>
<reference evidence="3 4" key="1">
    <citation type="submission" date="2019-11" db="EMBL/GenBank/DDBJ databases">
        <title>Description of Pedobacter sp. LMG 31462T.</title>
        <authorList>
            <person name="Carlier A."/>
            <person name="Qi S."/>
            <person name="Vandamme P."/>
        </authorList>
    </citation>
    <scope>NUCLEOTIDE SEQUENCE [LARGE SCALE GENOMIC DNA]</scope>
    <source>
        <strain evidence="3 4">LMG 31462</strain>
    </source>
</reference>
<keyword evidence="2" id="KW-0472">Membrane</keyword>
<feature type="compositionally biased region" description="Basic residues" evidence="1">
    <location>
        <begin position="587"/>
        <end position="604"/>
    </location>
</feature>
<evidence type="ECO:0000256" key="1">
    <source>
        <dbReference type="SAM" id="MobiDB-lite"/>
    </source>
</evidence>
<feature type="region of interest" description="Disordered" evidence="1">
    <location>
        <begin position="578"/>
        <end position="604"/>
    </location>
</feature>
<feature type="transmembrane region" description="Helical" evidence="2">
    <location>
        <begin position="12"/>
        <end position="33"/>
    </location>
</feature>
<keyword evidence="4" id="KW-1185">Reference proteome</keyword>
<sequence length="604" mass="69626">MIEKLRKHKKILIRIGTGLLVLILIMGLTSRYLSYKFKPLVKAQIKELVLRSTDSLYHIEFSGIKMNLLSANASLTGVKVIPDLRIFKKLIALKKAPNNIYHLELEKMEIRNFHLYTFLRHRKLNISELRLDHPDVVMVNQQFDFNEDKPPMPNTSPFDYISEYLKEFAIRTVNFNNISFKYINNNGAKPLVDSVKNLNITLKDYLIDAHSSKDKRRMYLLKDVVIKLNNYTFATPDSLYHIRLNQLDFAASSGKLSIKSLGVIPRYSEMEFGKTLGYSKDRYEIQMSDLNLEGINLPLYILKQELQAKEMTIADGSIKVFNNKELPKLIREKIGRFPHQLLQRVNGKLSIQKLNLSNVGISYSEYDTDSQQKGTITFENTSGSFTNVTNMAKDKAKNPWMTANLTTYLMGRGKLDVGFKFNLEAKDGAFSYSGVLGSMDGRALNRITRPLGMIAIKSGEVKRMEFQVDANDRVANGFMKFEYNELSVNLLKKEPGESRLVRQGWMSFLANAMILNPNNPSKEGKLVTAKIHEERARNGSFFHFIWRSLFQGIKNSVGVTEEKEQKIKSQIAKFEQIKHDREARQARREKRRLQRERAKMKKSH</sequence>
<keyword evidence="2" id="KW-0812">Transmembrane</keyword>
<accession>A0ABR6F0M0</accession>
<dbReference type="EMBL" id="WNXC01000008">
    <property type="protein sequence ID" value="MBB2151082.1"/>
    <property type="molecule type" value="Genomic_DNA"/>
</dbReference>
<proteinExistence type="predicted"/>